<proteinExistence type="inferred from homology"/>
<evidence type="ECO:0000313" key="7">
    <source>
        <dbReference type="EMBL" id="VDK87328.1"/>
    </source>
</evidence>
<keyword evidence="4" id="KW-0804">Transcription</keyword>
<sequence>MASFVNVCSVNVLENPGKFGDPFKLEITFECYEPLIEDLDWELVYVGSGESNAYDQILDSILVGPVGEGRHKFIFEADGPDPSKIPESEIVGVTVLLLKCRYMEQEFINIGWFVATEYTDPELQEEPPASPILEKLQRRVCTDDVRVTTFAIKWHRNEGNVIDSGDSGDIDNSEDIEINETIKKDGDDFAVKDDVDADKNDDWEQSLEANRDVEVKIEDDLEIEASLEGKSTITGLPLLDVTNESIPDLVD</sequence>
<dbReference type="GO" id="GO:0006337">
    <property type="term" value="P:nucleosome disassembly"/>
    <property type="evidence" value="ECO:0007669"/>
    <property type="project" value="InterPro"/>
</dbReference>
<dbReference type="Gene3D" id="2.60.40.1490">
    <property type="entry name" value="Histone chaperone ASF1-like"/>
    <property type="match status" value="1"/>
</dbReference>
<name>A0A182EI78_ONCOC</name>
<dbReference type="WBParaSite" id="nOo.2.0.1.t07807-RA">
    <property type="protein sequence ID" value="nOo.2.0.1.t07807-RA"/>
    <property type="gene ID" value="nOo.2.0.1.g07807"/>
</dbReference>
<dbReference type="SUPFAM" id="SSF101546">
    <property type="entry name" value="ASF1-like"/>
    <property type="match status" value="1"/>
</dbReference>
<keyword evidence="3" id="KW-0805">Transcription regulation</keyword>
<evidence type="ECO:0000256" key="5">
    <source>
        <dbReference type="ARBA" id="ARBA00023186"/>
    </source>
</evidence>
<evidence type="ECO:0000256" key="4">
    <source>
        <dbReference type="ARBA" id="ARBA00023163"/>
    </source>
</evidence>
<evidence type="ECO:0000256" key="6">
    <source>
        <dbReference type="ARBA" id="ARBA00023242"/>
    </source>
</evidence>
<keyword evidence="6" id="KW-0539">Nucleus</keyword>
<reference evidence="9" key="1">
    <citation type="submission" date="2016-06" db="UniProtKB">
        <authorList>
            <consortium name="WormBaseParasite"/>
        </authorList>
    </citation>
    <scope>IDENTIFICATION</scope>
</reference>
<evidence type="ECO:0000256" key="3">
    <source>
        <dbReference type="ARBA" id="ARBA00023015"/>
    </source>
</evidence>
<dbReference type="OrthoDB" id="29755at2759"/>
<comment type="subcellular location">
    <subcellularLocation>
        <location evidence="1">Nucleus</location>
    </subcellularLocation>
</comment>
<protein>
    <submittedName>
        <fullName evidence="9">Histone chaperone asf1</fullName>
    </submittedName>
</protein>
<dbReference type="PANTHER" id="PTHR12040">
    <property type="entry name" value="ANTI-SILENCING PROTEIN 1"/>
    <property type="match status" value="1"/>
</dbReference>
<dbReference type="GO" id="GO:0006334">
    <property type="term" value="P:nucleosome assembly"/>
    <property type="evidence" value="ECO:0007669"/>
    <property type="project" value="InterPro"/>
</dbReference>
<gene>
    <name evidence="7" type="ORF">NOO_LOCUS7807</name>
</gene>
<comment type="similarity">
    <text evidence="2">Belongs to the ASF1 family.</text>
</comment>
<dbReference type="GO" id="GO:0005634">
    <property type="term" value="C:nucleus"/>
    <property type="evidence" value="ECO:0007669"/>
    <property type="project" value="UniProtKB-SubCell"/>
</dbReference>
<organism evidence="9">
    <name type="scientific">Onchocerca ochengi</name>
    <name type="common">Filarial nematode worm</name>
    <dbReference type="NCBI Taxonomy" id="42157"/>
    <lineage>
        <taxon>Eukaryota</taxon>
        <taxon>Metazoa</taxon>
        <taxon>Ecdysozoa</taxon>
        <taxon>Nematoda</taxon>
        <taxon>Chromadorea</taxon>
        <taxon>Rhabditida</taxon>
        <taxon>Spirurina</taxon>
        <taxon>Spiruromorpha</taxon>
        <taxon>Filarioidea</taxon>
        <taxon>Onchocercidae</taxon>
        <taxon>Onchocerca</taxon>
    </lineage>
</organism>
<evidence type="ECO:0000313" key="8">
    <source>
        <dbReference type="Proteomes" id="UP000271087"/>
    </source>
</evidence>
<dbReference type="InterPro" id="IPR036747">
    <property type="entry name" value="ASF1-like_sf"/>
</dbReference>
<dbReference type="PIRSF" id="PIRSF037759">
    <property type="entry name" value="Histone_Asf1"/>
    <property type="match status" value="1"/>
</dbReference>
<evidence type="ECO:0000256" key="2">
    <source>
        <dbReference type="ARBA" id="ARBA00006051"/>
    </source>
</evidence>
<dbReference type="GO" id="GO:0006335">
    <property type="term" value="P:DNA replication-dependent chromatin assembly"/>
    <property type="evidence" value="ECO:0007669"/>
    <property type="project" value="TreeGrafter"/>
</dbReference>
<dbReference type="STRING" id="42157.A0A182EI78"/>
<evidence type="ECO:0000256" key="1">
    <source>
        <dbReference type="ARBA" id="ARBA00004123"/>
    </source>
</evidence>
<dbReference type="InterPro" id="IPR017282">
    <property type="entry name" value="Hist_deposition_Asf1"/>
</dbReference>
<dbReference type="GO" id="GO:0042393">
    <property type="term" value="F:histone binding"/>
    <property type="evidence" value="ECO:0007669"/>
    <property type="project" value="InterPro"/>
</dbReference>
<reference evidence="7 8" key="2">
    <citation type="submission" date="2018-08" db="EMBL/GenBank/DDBJ databases">
        <authorList>
            <person name="Laetsch R D."/>
            <person name="Stevens L."/>
            <person name="Kumar S."/>
            <person name="Blaxter L. M."/>
        </authorList>
    </citation>
    <scope>NUCLEOTIDE SEQUENCE [LARGE SCALE GENOMIC DNA]</scope>
</reference>
<dbReference type="GO" id="GO:0000785">
    <property type="term" value="C:chromatin"/>
    <property type="evidence" value="ECO:0007669"/>
    <property type="project" value="TreeGrafter"/>
</dbReference>
<dbReference type="Pfam" id="PF04729">
    <property type="entry name" value="ASF1_hist_chap"/>
    <property type="match status" value="1"/>
</dbReference>
<keyword evidence="5" id="KW-0143">Chaperone</keyword>
<evidence type="ECO:0000313" key="9">
    <source>
        <dbReference type="WBParaSite" id="nOo.2.0.1.t07807-RA"/>
    </source>
</evidence>
<dbReference type="EMBL" id="UYRW01002948">
    <property type="protein sequence ID" value="VDK87328.1"/>
    <property type="molecule type" value="Genomic_DNA"/>
</dbReference>
<dbReference type="AlphaFoldDB" id="A0A182EI78"/>
<dbReference type="Proteomes" id="UP000271087">
    <property type="component" value="Unassembled WGS sequence"/>
</dbReference>
<dbReference type="PANTHER" id="PTHR12040:SF0">
    <property type="entry name" value="HISTONE CHAPERONE ASF1"/>
    <property type="match status" value="1"/>
</dbReference>
<accession>A0A182EI78</accession>
<dbReference type="InterPro" id="IPR006818">
    <property type="entry name" value="ASF1-like"/>
</dbReference>
<keyword evidence="8" id="KW-1185">Reference proteome</keyword>